<accession>A0A7X6DQ17</accession>
<gene>
    <name evidence="1" type="ORF">MNODULE_10925</name>
</gene>
<dbReference type="Proteomes" id="UP000534783">
    <property type="component" value="Unassembled WGS sequence"/>
</dbReference>
<dbReference type="EMBL" id="VTOW01000002">
    <property type="protein sequence ID" value="NKE71250.1"/>
    <property type="molecule type" value="Genomic_DNA"/>
</dbReference>
<proteinExistence type="predicted"/>
<name>A0A7X6DQ17_9BACT</name>
<dbReference type="RefSeq" id="WP_168059713.1">
    <property type="nucleotide sequence ID" value="NZ_VTOW01000002.1"/>
</dbReference>
<evidence type="ECO:0000313" key="1">
    <source>
        <dbReference type="EMBL" id="NKE71250.1"/>
    </source>
</evidence>
<comment type="caution">
    <text evidence="1">The sequence shown here is derived from an EMBL/GenBank/DDBJ whole genome shotgun (WGS) entry which is preliminary data.</text>
</comment>
<sequence>MGNWKKLDFALSEILADTKLDQLVGNIVNALDTYRAVLPWRGLGATGFEAATSANLTHTISGGIALVNGFYIEKGDQGHTYTANRDTYVDLGIDANEDGILVFNEVPNNDPEPGWTGLRLLKVVTNSTAITSVKSLIKRELILREALWATGQLDYLILSNSTAETLLFQKSIPMESFNTIAGGANPARKMVIRVFGRYFNNSGGNSNFTLRLKYGATTIGQLVWTAASHASGNVHILSAEFNILLGDNCYSKLDVSPLISDADPSSATGAGTQVWGKYDNMGEDWVASTLDLSLTAQHSVANANIQFEFKHVSVELV</sequence>
<dbReference type="AlphaFoldDB" id="A0A7X6DQ17"/>
<protein>
    <submittedName>
        <fullName evidence="1">Uncharacterized protein</fullName>
    </submittedName>
</protein>
<evidence type="ECO:0000313" key="2">
    <source>
        <dbReference type="Proteomes" id="UP000534783"/>
    </source>
</evidence>
<organism evidence="1 2">
    <name type="scientific">Candidatus Manganitrophus noduliformans</name>
    <dbReference type="NCBI Taxonomy" id="2606439"/>
    <lineage>
        <taxon>Bacteria</taxon>
        <taxon>Pseudomonadati</taxon>
        <taxon>Nitrospirota</taxon>
        <taxon>Nitrospiria</taxon>
        <taxon>Candidatus Troglogloeales</taxon>
        <taxon>Candidatus Manganitrophaceae</taxon>
        <taxon>Candidatus Manganitrophus</taxon>
    </lineage>
</organism>
<keyword evidence="2" id="KW-1185">Reference proteome</keyword>
<reference evidence="1 2" key="1">
    <citation type="journal article" date="2020" name="Nature">
        <title>Bacterial chemolithoautotrophy via manganese oxidation.</title>
        <authorList>
            <person name="Yu H."/>
            <person name="Leadbetter J.R."/>
        </authorList>
    </citation>
    <scope>NUCLEOTIDE SEQUENCE [LARGE SCALE GENOMIC DNA]</scope>
    <source>
        <strain evidence="1 2">Mn-1</strain>
    </source>
</reference>